<proteinExistence type="predicted"/>
<dbReference type="EMBL" id="CADILG010000005">
    <property type="protein sequence ID" value="CAB3840833.1"/>
    <property type="molecule type" value="Genomic_DNA"/>
</dbReference>
<dbReference type="RefSeq" id="WP_246302430.1">
    <property type="nucleotide sequence ID" value="NZ_CADILG010000005.1"/>
</dbReference>
<reference evidence="1 2" key="1">
    <citation type="submission" date="2020-04" db="EMBL/GenBank/DDBJ databases">
        <authorList>
            <person name="De Canck E."/>
        </authorList>
    </citation>
    <scope>NUCLEOTIDE SEQUENCE [LARGE SCALE GENOMIC DNA]</scope>
    <source>
        <strain evidence="1 2">LMG 26858</strain>
    </source>
</reference>
<gene>
    <name evidence="1" type="ORF">LMG26858_01191</name>
</gene>
<evidence type="ECO:0000313" key="1">
    <source>
        <dbReference type="EMBL" id="CAB3840833.1"/>
    </source>
</evidence>
<evidence type="ECO:0008006" key="3">
    <source>
        <dbReference type="Google" id="ProtNLM"/>
    </source>
</evidence>
<keyword evidence="2" id="KW-1185">Reference proteome</keyword>
<accession>A0A6S7CPG7</accession>
<dbReference type="Proteomes" id="UP000494117">
    <property type="component" value="Unassembled WGS sequence"/>
</dbReference>
<dbReference type="InterPro" id="IPR029058">
    <property type="entry name" value="AB_hydrolase_fold"/>
</dbReference>
<protein>
    <recommendedName>
        <fullName evidence="3">Peptidase S9 prolyl oligopeptidase catalytic domain-containing protein</fullName>
    </recommendedName>
</protein>
<evidence type="ECO:0000313" key="2">
    <source>
        <dbReference type="Proteomes" id="UP000494117"/>
    </source>
</evidence>
<dbReference type="SUPFAM" id="SSF53474">
    <property type="entry name" value="alpha/beta-Hydrolases"/>
    <property type="match status" value="1"/>
</dbReference>
<name>A0A6S7CPG7_9BURK</name>
<sequence>MKMPTAAQLRKPILMVNGAREDLVSRNEPTSLTALGFNVTQLVFGDDGHTAESNMREHFEFTANWLMRRLKVGD</sequence>
<organism evidence="1 2">
    <name type="scientific">Achromobacter anxifer</name>
    <dbReference type="NCBI Taxonomy" id="1287737"/>
    <lineage>
        <taxon>Bacteria</taxon>
        <taxon>Pseudomonadati</taxon>
        <taxon>Pseudomonadota</taxon>
        <taxon>Betaproteobacteria</taxon>
        <taxon>Burkholderiales</taxon>
        <taxon>Alcaligenaceae</taxon>
        <taxon>Achromobacter</taxon>
    </lineage>
</organism>
<dbReference type="AlphaFoldDB" id="A0A6S7CPG7"/>